<evidence type="ECO:0000313" key="1">
    <source>
        <dbReference type="EMBL" id="ANY86225.1"/>
    </source>
</evidence>
<dbReference type="GO" id="GO:0003677">
    <property type="term" value="F:DNA binding"/>
    <property type="evidence" value="ECO:0007669"/>
    <property type="project" value="InterPro"/>
</dbReference>
<dbReference type="AlphaFoldDB" id="A0A1B2F1S2"/>
<proteinExistence type="predicted"/>
<sequence length="710" mass="81589">MQKLNNLNFLTNAALEPKQRLREVWWLKSDFDAPIWLVSLDHKTPDSIDWGIQLDDDSLLTDAKNEKLLTSLKYFLAASTENLTRKIHRTRNSIATQRADFNSAIHVIDSILINSKNFGLARYGLAAINVNNLKQLLSDFASSNLISESIYKFTQKASEFCLKLMSETPSHKIENLLRTIPALSHISESILDESTFDCPSHTIPSIRAALLHHGFYKDCYASGRTANTAKLAKEIYSNTLRKKVGKARIHILSFYPEEPKYRREMPAAPVRSSGGDGVTQNTYNAYRQKLFSLRILHALGLDAPPQEDLLAIEEFSIEVVPTQRYRLVPSGIIFEQLKNSIEFHFKYGRTILDGYMKLARHCVTTETRMDKLTNKEVQHIIGPELTSLGVTKLGLACRNLSATDGTGNVSRKQEKNSFYKNLRANKGLIELVSVYVGCVQFVVGVLMARRSVELIDLPTRKCLDRTKQWLIIDIAKTSMGLWGIRDKQARPIDPLGVQMIRELQRMQRYFKKIGFINEYGTLFDSPSHLSGMFSCPASVFSFTRNLDFLFDYFQVPTNKDGERYYIRQHQLRRFFALMFFHFYDGVRINGLRWHLGHADLTHLWHYITQVVDGESLRGAEAQFVVEKIMKGREKNFHDLQDFFKEHYGITDVTVIDDELAHRYIQTQIKKGNITVAPDYFTDECGTRMEIIVTFYSNSNPRKHQTKLHEL</sequence>
<accession>A0A1B2F1S2</accession>
<dbReference type="SUPFAM" id="SSF56349">
    <property type="entry name" value="DNA breaking-rejoining enzymes"/>
    <property type="match status" value="1"/>
</dbReference>
<dbReference type="InterPro" id="IPR011010">
    <property type="entry name" value="DNA_brk_join_enz"/>
</dbReference>
<dbReference type="EMBL" id="CP016634">
    <property type="protein sequence ID" value="ANY86225.1"/>
    <property type="molecule type" value="Genomic_DNA"/>
</dbReference>
<dbReference type="RefSeq" id="WP_157765866.1">
    <property type="nucleotide sequence ID" value="NZ_CP016634.1"/>
</dbReference>
<name>A0A1B2F1S2_PSEPU</name>
<reference evidence="1" key="1">
    <citation type="submission" date="2016-07" db="EMBL/GenBank/DDBJ databases">
        <title>New class B carbapenemase carried by novel plasmid in Pseudomonas putida enviromental strain in eastern Amazonia.</title>
        <authorList>
            <person name="Souza C.O."/>
            <person name="Lima K.V."/>
            <person name="Brasiliense D.M."/>
            <person name="Perez-Chaparro P.J."/>
            <person name="Mamizuka E.M."/>
            <person name="Lima M.O."/>
            <person name="Lima L.N."/>
            <person name="McCulloch J.A."/>
        </authorList>
    </citation>
    <scope>NUCLEOTIDE SEQUENCE [LARGE SCALE GENOMIC DNA]</scope>
    <source>
        <strain evidence="1">IEC33019</strain>
    </source>
</reference>
<evidence type="ECO:0008006" key="2">
    <source>
        <dbReference type="Google" id="ProtNLM"/>
    </source>
</evidence>
<organism evidence="1">
    <name type="scientific">Pseudomonas putida</name>
    <name type="common">Arthrobacter siderocapsulatus</name>
    <dbReference type="NCBI Taxonomy" id="303"/>
    <lineage>
        <taxon>Bacteria</taxon>
        <taxon>Pseudomonadati</taxon>
        <taxon>Pseudomonadota</taxon>
        <taxon>Gammaproteobacteria</taxon>
        <taxon>Pseudomonadales</taxon>
        <taxon>Pseudomonadaceae</taxon>
        <taxon>Pseudomonas</taxon>
    </lineage>
</organism>
<protein>
    <recommendedName>
        <fullName evidence="2">Integrase</fullName>
    </recommendedName>
</protein>
<gene>
    <name evidence="1" type="ORF">IEC33019_0641</name>
</gene>